<sequence>MCRFQCNQQCCPIKQAGTPADAAKLEKEFARNNNVTFFSPDSSDDSEDDEQTMPAEHRYKYNFLQSCHDNFFRSFQDNKFVKSCHGSSSISIPSDSDSEESLDNNNSQQNDSGEESKSQSSMDESSSLRLKSILSTCGKSSPATQKHAFERRVSFADRWGMQLASYRAIPSRRVDFLFGELDFNEVNFPDDASDYWRTSLHEKSQPQVWSVDELAEVNVNA</sequence>
<reference evidence="2" key="2">
    <citation type="submission" date="2014-05" db="EMBL/GenBank/DDBJ databases">
        <title>The genome and life-stage specific transcriptomes of Globodera pallida elucidate key aspects of plant parasitism by a cyst nematode.</title>
        <authorList>
            <person name="Cotton J.A."/>
            <person name="Lilley C.J."/>
            <person name="Jones L.M."/>
            <person name="Kikuchi T."/>
            <person name="Reid A.J."/>
            <person name="Thorpe P."/>
            <person name="Tsai I.J."/>
            <person name="Beasley H."/>
            <person name="Blok V."/>
            <person name="Cock P.J.A."/>
            <person name="Van den Akker S.E."/>
            <person name="Holroyd N."/>
            <person name="Hunt M."/>
            <person name="Mantelin S."/>
            <person name="Naghra H."/>
            <person name="Pain A."/>
            <person name="Palomares-Rius J.E."/>
            <person name="Zarowiecki M."/>
            <person name="Berriman M."/>
            <person name="Jones J.T."/>
            <person name="Urwin P.E."/>
        </authorList>
    </citation>
    <scope>NUCLEOTIDE SEQUENCE [LARGE SCALE GENOMIC DNA]</scope>
    <source>
        <strain evidence="2">Lindley</strain>
    </source>
</reference>
<name>A0A183BTZ6_GLOPA</name>
<evidence type="ECO:0000256" key="1">
    <source>
        <dbReference type="SAM" id="MobiDB-lite"/>
    </source>
</evidence>
<reference evidence="3" key="3">
    <citation type="submission" date="2016-06" db="UniProtKB">
        <authorList>
            <consortium name="WormBaseParasite"/>
        </authorList>
    </citation>
    <scope>IDENTIFICATION</scope>
</reference>
<keyword evidence="2" id="KW-1185">Reference proteome</keyword>
<feature type="region of interest" description="Disordered" evidence="1">
    <location>
        <begin position="91"/>
        <end position="125"/>
    </location>
</feature>
<organism evidence="2 3">
    <name type="scientific">Globodera pallida</name>
    <name type="common">Potato cyst nematode worm</name>
    <name type="synonym">Heterodera pallida</name>
    <dbReference type="NCBI Taxonomy" id="36090"/>
    <lineage>
        <taxon>Eukaryota</taxon>
        <taxon>Metazoa</taxon>
        <taxon>Ecdysozoa</taxon>
        <taxon>Nematoda</taxon>
        <taxon>Chromadorea</taxon>
        <taxon>Rhabditida</taxon>
        <taxon>Tylenchina</taxon>
        <taxon>Tylenchomorpha</taxon>
        <taxon>Tylenchoidea</taxon>
        <taxon>Heteroderidae</taxon>
        <taxon>Heteroderinae</taxon>
        <taxon>Globodera</taxon>
    </lineage>
</organism>
<dbReference type="Proteomes" id="UP000050741">
    <property type="component" value="Unassembled WGS sequence"/>
</dbReference>
<dbReference type="AlphaFoldDB" id="A0A183BTZ6"/>
<protein>
    <submittedName>
        <fullName evidence="3">INCENP_ARK-bind domain-containing protein</fullName>
    </submittedName>
</protein>
<reference evidence="2" key="1">
    <citation type="submission" date="2013-12" db="EMBL/GenBank/DDBJ databases">
        <authorList>
            <person name="Aslett M."/>
        </authorList>
    </citation>
    <scope>NUCLEOTIDE SEQUENCE [LARGE SCALE GENOMIC DNA]</scope>
    <source>
        <strain evidence="2">Lindley</strain>
    </source>
</reference>
<evidence type="ECO:0000313" key="3">
    <source>
        <dbReference type="WBParaSite" id="GPLIN_000408200"/>
    </source>
</evidence>
<proteinExistence type="predicted"/>
<accession>A0A183BTZ6</accession>
<dbReference type="WBParaSite" id="GPLIN_000408200">
    <property type="protein sequence ID" value="GPLIN_000408200"/>
    <property type="gene ID" value="GPLIN_000408200"/>
</dbReference>
<evidence type="ECO:0000313" key="2">
    <source>
        <dbReference type="Proteomes" id="UP000050741"/>
    </source>
</evidence>